<gene>
    <name evidence="2" type="ORF">CBF36_11015</name>
</gene>
<dbReference type="Proteomes" id="UP000288490">
    <property type="component" value="Unassembled WGS sequence"/>
</dbReference>
<evidence type="ECO:0008006" key="4">
    <source>
        <dbReference type="Google" id="ProtNLM"/>
    </source>
</evidence>
<keyword evidence="1" id="KW-1133">Transmembrane helix</keyword>
<organism evidence="2 3">
    <name type="scientific">Vagococcus bubulae</name>
    <dbReference type="NCBI Taxonomy" id="1977868"/>
    <lineage>
        <taxon>Bacteria</taxon>
        <taxon>Bacillati</taxon>
        <taxon>Bacillota</taxon>
        <taxon>Bacilli</taxon>
        <taxon>Lactobacillales</taxon>
        <taxon>Enterococcaceae</taxon>
        <taxon>Vagococcus</taxon>
    </lineage>
</organism>
<dbReference type="OrthoDB" id="2200469at2"/>
<keyword evidence="3" id="KW-1185">Reference proteome</keyword>
<dbReference type="EMBL" id="NGJT01000030">
    <property type="protein sequence ID" value="RST90787.1"/>
    <property type="molecule type" value="Genomic_DNA"/>
</dbReference>
<feature type="transmembrane region" description="Helical" evidence="1">
    <location>
        <begin position="14"/>
        <end position="34"/>
    </location>
</feature>
<comment type="caution">
    <text evidence="2">The sequence shown here is derived from an EMBL/GenBank/DDBJ whole genome shotgun (WGS) entry which is preliminary data.</text>
</comment>
<sequence length="102" mass="12082">MWKDNEGFLLFESLLALFILTIGILFMMETVLFLRQQEHHNQLHLELAIFAKEWECIETKLDEQALREKAKKQHIVLIESSDDHFIVEKEGTQLEILTTKKN</sequence>
<reference evidence="2 3" key="1">
    <citation type="submission" date="2017-05" db="EMBL/GenBank/DDBJ databases">
        <title>Vagococcus spp. assemblies.</title>
        <authorList>
            <person name="Gulvik C.A."/>
        </authorList>
    </citation>
    <scope>NUCLEOTIDE SEQUENCE [LARGE SCALE GENOMIC DNA]</scope>
    <source>
        <strain evidence="2 3">SS1994</strain>
    </source>
</reference>
<proteinExistence type="predicted"/>
<protein>
    <recommendedName>
        <fullName evidence="4">Type II secretion system protein</fullName>
    </recommendedName>
</protein>
<dbReference type="AlphaFoldDB" id="A0A429ZAP9"/>
<evidence type="ECO:0000313" key="2">
    <source>
        <dbReference type="EMBL" id="RST90787.1"/>
    </source>
</evidence>
<evidence type="ECO:0000256" key="1">
    <source>
        <dbReference type="SAM" id="Phobius"/>
    </source>
</evidence>
<keyword evidence="1" id="KW-0812">Transmembrane</keyword>
<dbReference type="RefSeq" id="WP_125958456.1">
    <property type="nucleotide sequence ID" value="NZ_JAQEJV010000027.1"/>
</dbReference>
<name>A0A429ZAP9_9ENTE</name>
<keyword evidence="1" id="KW-0472">Membrane</keyword>
<evidence type="ECO:0000313" key="3">
    <source>
        <dbReference type="Proteomes" id="UP000288490"/>
    </source>
</evidence>
<accession>A0A429ZAP9</accession>